<comment type="similarity">
    <text evidence="1">Belongs to the 'phage' integrase family.</text>
</comment>
<comment type="caution">
    <text evidence="5">The sequence shown here is derived from an EMBL/GenBank/DDBJ whole genome shotgun (WGS) entry which is preliminary data.</text>
</comment>
<gene>
    <name evidence="5" type="ORF">JI741_26800</name>
</gene>
<dbReference type="InterPro" id="IPR035386">
    <property type="entry name" value="Arm-DNA-bind_5"/>
</dbReference>
<evidence type="ECO:0000256" key="1">
    <source>
        <dbReference type="ARBA" id="ARBA00008857"/>
    </source>
</evidence>
<dbReference type="SUPFAM" id="SSF56349">
    <property type="entry name" value="DNA breaking-rejoining enzymes"/>
    <property type="match status" value="1"/>
</dbReference>
<dbReference type="Pfam" id="PF17293">
    <property type="entry name" value="Arm-DNA-bind_5"/>
    <property type="match status" value="1"/>
</dbReference>
<evidence type="ECO:0000259" key="4">
    <source>
        <dbReference type="PROSITE" id="PS51898"/>
    </source>
</evidence>
<name>A0ABS1L030_9BACT</name>
<dbReference type="InterPro" id="IPR013762">
    <property type="entry name" value="Integrase-like_cat_sf"/>
</dbReference>
<dbReference type="InterPro" id="IPR002104">
    <property type="entry name" value="Integrase_catalytic"/>
</dbReference>
<evidence type="ECO:0000313" key="6">
    <source>
        <dbReference type="Proteomes" id="UP000613030"/>
    </source>
</evidence>
<evidence type="ECO:0000256" key="3">
    <source>
        <dbReference type="ARBA" id="ARBA00023172"/>
    </source>
</evidence>
<dbReference type="Pfam" id="PF00589">
    <property type="entry name" value="Phage_integrase"/>
    <property type="match status" value="1"/>
</dbReference>
<accession>A0ABS1L030</accession>
<evidence type="ECO:0000313" key="5">
    <source>
        <dbReference type="EMBL" id="MBL0744872.1"/>
    </source>
</evidence>
<dbReference type="InterPro" id="IPR025269">
    <property type="entry name" value="SAM-like_dom"/>
</dbReference>
<protein>
    <submittedName>
        <fullName evidence="5">Site-specific integrase</fullName>
    </submittedName>
</protein>
<dbReference type="InterPro" id="IPR010998">
    <property type="entry name" value="Integrase_recombinase_N"/>
</dbReference>
<dbReference type="Pfam" id="PF13102">
    <property type="entry name" value="Phage_int_SAM_5"/>
    <property type="match status" value="1"/>
</dbReference>
<feature type="domain" description="Tyr recombinase" evidence="4">
    <location>
        <begin position="219"/>
        <end position="403"/>
    </location>
</feature>
<dbReference type="InterPro" id="IPR050090">
    <property type="entry name" value="Tyrosine_recombinase_XerCD"/>
</dbReference>
<reference evidence="5 6" key="1">
    <citation type="submission" date="2021-01" db="EMBL/GenBank/DDBJ databases">
        <title>Chryseolinea sp. Jin1 Genome sequencing and assembly.</title>
        <authorList>
            <person name="Kim I."/>
        </authorList>
    </citation>
    <scope>NUCLEOTIDE SEQUENCE [LARGE SCALE GENOMIC DNA]</scope>
    <source>
        <strain evidence="5 6">Jin1</strain>
    </source>
</reference>
<proteinExistence type="inferred from homology"/>
<dbReference type="CDD" id="cd01185">
    <property type="entry name" value="INTN1_C_like"/>
    <property type="match status" value="1"/>
</dbReference>
<keyword evidence="6" id="KW-1185">Reference proteome</keyword>
<dbReference type="RefSeq" id="WP_202014853.1">
    <property type="nucleotide sequence ID" value="NZ_JAERRB010000013.1"/>
</dbReference>
<dbReference type="EMBL" id="JAERRB010000013">
    <property type="protein sequence ID" value="MBL0744872.1"/>
    <property type="molecule type" value="Genomic_DNA"/>
</dbReference>
<organism evidence="5 6">
    <name type="scientific">Chryseolinea lacunae</name>
    <dbReference type="NCBI Taxonomy" id="2801331"/>
    <lineage>
        <taxon>Bacteria</taxon>
        <taxon>Pseudomonadati</taxon>
        <taxon>Bacteroidota</taxon>
        <taxon>Cytophagia</taxon>
        <taxon>Cytophagales</taxon>
        <taxon>Fulvivirgaceae</taxon>
        <taxon>Chryseolinea</taxon>
    </lineage>
</organism>
<dbReference type="PANTHER" id="PTHR30349">
    <property type="entry name" value="PHAGE INTEGRASE-RELATED"/>
    <property type="match status" value="1"/>
</dbReference>
<dbReference type="Gene3D" id="1.10.150.130">
    <property type="match status" value="1"/>
</dbReference>
<sequence length="412" mass="47053">MNKTLKILFYLKKRSGYTSGPLPIYLRVTVDSQRMEGASQREIDPDKWDVTKQVAKGNTAEARQLNSFLDSLRNQIYEAQRDLLNRGEEITAQGLKNVLYGFTDSSRTICEAYEYVIAQVHELVGREYAVGTLRRYNAAYAAIKAFLLSKHGLKDLPIKDLSSRFIIEFEFFLKSVRNVQHNTAMSIIKKLRRVIRISLANSWIEKDPFANYKIKVRETNRGFLTEHELSAIRAKIFLSERLTQIRDVFVFCCFTGLSYSDVKALTRSDITVGIDGGKWIFISRQKTNASTRIPLLSPALEIISRYEQHIVCVNKGKLLPVPSNQKTNEYLKEIAVRCDINKNLTFHLARHTFATTVTLTNGVPLETVSKMLGHRTIRATQQYAKIVDLKVSSDMKALHSKYDKIDESAVNE</sequence>
<dbReference type="Proteomes" id="UP000613030">
    <property type="component" value="Unassembled WGS sequence"/>
</dbReference>
<dbReference type="PANTHER" id="PTHR30349:SF64">
    <property type="entry name" value="PROPHAGE INTEGRASE INTD-RELATED"/>
    <property type="match status" value="1"/>
</dbReference>
<keyword evidence="2" id="KW-0238">DNA-binding</keyword>
<keyword evidence="3" id="KW-0233">DNA recombination</keyword>
<dbReference type="Gene3D" id="1.10.443.10">
    <property type="entry name" value="Intergrase catalytic core"/>
    <property type="match status" value="1"/>
</dbReference>
<dbReference type="InterPro" id="IPR011010">
    <property type="entry name" value="DNA_brk_join_enz"/>
</dbReference>
<evidence type="ECO:0000256" key="2">
    <source>
        <dbReference type="ARBA" id="ARBA00023125"/>
    </source>
</evidence>
<dbReference type="PROSITE" id="PS51898">
    <property type="entry name" value="TYR_RECOMBINASE"/>
    <property type="match status" value="1"/>
</dbReference>